<feature type="non-terminal residue" evidence="3">
    <location>
        <position position="227"/>
    </location>
</feature>
<organism evidence="3 4">
    <name type="scientific">Ambispora leptoticha</name>
    <dbReference type="NCBI Taxonomy" id="144679"/>
    <lineage>
        <taxon>Eukaryota</taxon>
        <taxon>Fungi</taxon>
        <taxon>Fungi incertae sedis</taxon>
        <taxon>Mucoromycota</taxon>
        <taxon>Glomeromycotina</taxon>
        <taxon>Glomeromycetes</taxon>
        <taxon>Archaeosporales</taxon>
        <taxon>Ambisporaceae</taxon>
        <taxon>Ambispora</taxon>
    </lineage>
</organism>
<accession>A0A9N9B927</accession>
<keyword evidence="4" id="KW-1185">Reference proteome</keyword>
<dbReference type="OrthoDB" id="2368752at2759"/>
<dbReference type="Pfam" id="PF20713">
    <property type="entry name" value="DUF6826"/>
    <property type="match status" value="1"/>
</dbReference>
<keyword evidence="1" id="KW-0175">Coiled coil</keyword>
<feature type="domain" description="DUF6826" evidence="2">
    <location>
        <begin position="63"/>
        <end position="135"/>
    </location>
</feature>
<feature type="coiled-coil region" evidence="1">
    <location>
        <begin position="7"/>
        <end position="34"/>
    </location>
</feature>
<comment type="caution">
    <text evidence="3">The sequence shown here is derived from an EMBL/GenBank/DDBJ whole genome shotgun (WGS) entry which is preliminary data.</text>
</comment>
<sequence length="227" mass="26429">SLKRHIEKVVKKEIDELRREVKKIRTNTETEKSNDVAKYGSAQNQVKMKYKDTSWMNVRHSKYYQKNKLHVEDTSSTSLLNTRKPGFVFIQKGKHLDPLNVVAVGENKKSKNFKSADIGHAVAFAEKVHQLQQRRQRENAGVLECMSDNVLQSLVNDKPINYEPMIDLVCLIRSMLHQPLLIERISFDWVPRNSKERVQNIWPVNGRSVLWSKIRSNAENSNYDDEL</sequence>
<evidence type="ECO:0000259" key="2">
    <source>
        <dbReference type="Pfam" id="PF20713"/>
    </source>
</evidence>
<dbReference type="Proteomes" id="UP000789508">
    <property type="component" value="Unassembled WGS sequence"/>
</dbReference>
<gene>
    <name evidence="3" type="ORF">ALEPTO_LOCUS6095</name>
</gene>
<name>A0A9N9B927_9GLOM</name>
<reference evidence="3" key="1">
    <citation type="submission" date="2021-06" db="EMBL/GenBank/DDBJ databases">
        <authorList>
            <person name="Kallberg Y."/>
            <person name="Tangrot J."/>
            <person name="Rosling A."/>
        </authorList>
    </citation>
    <scope>NUCLEOTIDE SEQUENCE</scope>
    <source>
        <strain evidence="3">FL130A</strain>
    </source>
</reference>
<dbReference type="EMBL" id="CAJVPS010001957">
    <property type="protein sequence ID" value="CAG8555656.1"/>
    <property type="molecule type" value="Genomic_DNA"/>
</dbReference>
<dbReference type="AlphaFoldDB" id="A0A9N9B927"/>
<dbReference type="InterPro" id="IPR049229">
    <property type="entry name" value="DUF6826"/>
</dbReference>
<protein>
    <submittedName>
        <fullName evidence="3">8577_t:CDS:1</fullName>
    </submittedName>
</protein>
<proteinExistence type="predicted"/>
<evidence type="ECO:0000313" key="3">
    <source>
        <dbReference type="EMBL" id="CAG8555656.1"/>
    </source>
</evidence>
<evidence type="ECO:0000256" key="1">
    <source>
        <dbReference type="SAM" id="Coils"/>
    </source>
</evidence>
<evidence type="ECO:0000313" key="4">
    <source>
        <dbReference type="Proteomes" id="UP000789508"/>
    </source>
</evidence>